<evidence type="ECO:0000259" key="13">
    <source>
        <dbReference type="Pfam" id="PF00725"/>
    </source>
</evidence>
<dbReference type="SUPFAM" id="SSF48179">
    <property type="entry name" value="6-phosphogluconate dehydrogenase C-terminal domain-like"/>
    <property type="match status" value="2"/>
</dbReference>
<keyword evidence="11" id="KW-0511">Multifunctional enzyme</keyword>
<name>A0ABW0NXL4_9HYPH</name>
<comment type="pathway">
    <text evidence="2">Lipid metabolism; fatty acid beta-oxidation.</text>
</comment>
<keyword evidence="6" id="KW-0520">NAD</keyword>
<dbReference type="CDD" id="cd06558">
    <property type="entry name" value="crotonase-like"/>
    <property type="match status" value="1"/>
</dbReference>
<dbReference type="InterPro" id="IPR008927">
    <property type="entry name" value="6-PGluconate_DH-like_C_sf"/>
</dbReference>
<dbReference type="EMBL" id="JBHSLU010000009">
    <property type="protein sequence ID" value="MFC5504822.1"/>
    <property type="molecule type" value="Genomic_DNA"/>
</dbReference>
<evidence type="ECO:0000313" key="15">
    <source>
        <dbReference type="EMBL" id="MFC5504822.1"/>
    </source>
</evidence>
<dbReference type="Pfam" id="PF00378">
    <property type="entry name" value="ECH_1"/>
    <property type="match status" value="1"/>
</dbReference>
<feature type="domain" description="3-hydroxyacyl-CoA dehydrogenase NAD binding" evidence="14">
    <location>
        <begin position="296"/>
        <end position="473"/>
    </location>
</feature>
<evidence type="ECO:0000259" key="14">
    <source>
        <dbReference type="Pfam" id="PF02737"/>
    </source>
</evidence>
<sequence>MPMETVRLARQGEIAIATIDNPPVNALGQALRADLARVIAEAGADPTLSAIVLAAAGRAFIAGADISEFGKPPLAPYLPDVLDAIEACPKPLVAAIQGAALGGGLEVALACHGRVAAPTASLGLPEVRLGLIPGAGGTQRLPRLIGAAKAFPLMLSGEPVNAGKALELGLVDAVTGEDLIAAAVAQAHMLASRGAPLRLSEAGAKLTAADRAAFEALAADALKKSADLPNVAALIEAVRGAFELNFAEGLAVERALFLKLVADPRSAALRHVFFAEREIARVPGIGADVQPRPIAKAAVIGAGTMGGGIAMCFANVGIPVTLIEQEQAQIDNGMNRVAAIYEMSVTRGSLTPEKRDARMALITPAVGLAAAAEADIVIEAAFEEMGVKQQIFAALDGIAKPGAILASNTSYLDVPTIAAATRRPRDVLGMHFFSPANVMKLLEVVRPQGVAEDAVVTAMALGRRLGKVPVVVGNGFGFVGNRMLEARTRATERLLIAGALPHEVDAALTGFGFKMGPCAMADLAGNDIGWRSRKARGKTAAVADAICEAGWFGQKTGRGYFLYPEGARSGQRDPEVEALIARISEEQGLTRRSFSSDEILSRLLDPMVNEGARILEEGIAARPGDIDVIWLNGYNWPAWRGGPMYWADTVGLGAIVARLEQQAAETGDATLQPAPLLRRLADEGKGFADLKTRSA</sequence>
<evidence type="ECO:0000256" key="9">
    <source>
        <dbReference type="ARBA" id="ARBA00023235"/>
    </source>
</evidence>
<evidence type="ECO:0000313" key="16">
    <source>
        <dbReference type="Proteomes" id="UP001596060"/>
    </source>
</evidence>
<evidence type="ECO:0000256" key="7">
    <source>
        <dbReference type="ARBA" id="ARBA00023098"/>
    </source>
</evidence>
<dbReference type="Pfam" id="PF02737">
    <property type="entry name" value="3HCDH_N"/>
    <property type="match status" value="1"/>
</dbReference>
<comment type="subcellular location">
    <subcellularLocation>
        <location evidence="1">Peroxisome</location>
    </subcellularLocation>
</comment>
<protein>
    <submittedName>
        <fullName evidence="15">3-hydroxyacyl-CoA dehydrogenase NAD-binding domain-containing protein</fullName>
    </submittedName>
</protein>
<dbReference type="InterPro" id="IPR006108">
    <property type="entry name" value="3HC_DH_C"/>
</dbReference>
<evidence type="ECO:0000256" key="8">
    <source>
        <dbReference type="ARBA" id="ARBA00023140"/>
    </source>
</evidence>
<dbReference type="Gene3D" id="1.10.1040.50">
    <property type="match status" value="1"/>
</dbReference>
<keyword evidence="3" id="KW-0276">Fatty acid metabolism</keyword>
<dbReference type="SUPFAM" id="SSF51735">
    <property type="entry name" value="NAD(P)-binding Rossmann-fold domains"/>
    <property type="match status" value="1"/>
</dbReference>
<reference evidence="16" key="1">
    <citation type="journal article" date="2019" name="Int. J. Syst. Evol. Microbiol.">
        <title>The Global Catalogue of Microorganisms (GCM) 10K type strain sequencing project: providing services to taxonomists for standard genome sequencing and annotation.</title>
        <authorList>
            <consortium name="The Broad Institute Genomics Platform"/>
            <consortium name="The Broad Institute Genome Sequencing Center for Infectious Disease"/>
            <person name="Wu L."/>
            <person name="Ma J."/>
        </authorList>
    </citation>
    <scope>NUCLEOTIDE SEQUENCE [LARGE SCALE GENOMIC DNA]</scope>
    <source>
        <strain evidence="16">CCUG 43117</strain>
    </source>
</reference>
<dbReference type="Pfam" id="PF00725">
    <property type="entry name" value="3HCDH"/>
    <property type="match status" value="2"/>
</dbReference>
<gene>
    <name evidence="15" type="ORF">ACFPN9_06070</name>
</gene>
<keyword evidence="16" id="KW-1185">Reference proteome</keyword>
<evidence type="ECO:0000256" key="10">
    <source>
        <dbReference type="ARBA" id="ARBA00023239"/>
    </source>
</evidence>
<comment type="caution">
    <text evidence="15">The sequence shown here is derived from an EMBL/GenBank/DDBJ whole genome shotgun (WGS) entry which is preliminary data.</text>
</comment>
<evidence type="ECO:0000256" key="4">
    <source>
        <dbReference type="ARBA" id="ARBA00022963"/>
    </source>
</evidence>
<proteinExistence type="predicted"/>
<accession>A0ABW0NXL4</accession>
<dbReference type="PANTHER" id="PTHR23309:SF51">
    <property type="entry name" value="3-HYDROXYACYL-COA DEHYDROGENASE-RELATED"/>
    <property type="match status" value="1"/>
</dbReference>
<evidence type="ECO:0000256" key="12">
    <source>
        <dbReference type="ARBA" id="ARBA00049556"/>
    </source>
</evidence>
<keyword evidence="8" id="KW-0576">Peroxisome</keyword>
<feature type="domain" description="3-hydroxyacyl-CoA dehydrogenase C-terminal" evidence="13">
    <location>
        <begin position="599"/>
        <end position="685"/>
    </location>
</feature>
<evidence type="ECO:0000256" key="11">
    <source>
        <dbReference type="ARBA" id="ARBA00023268"/>
    </source>
</evidence>
<dbReference type="Proteomes" id="UP001596060">
    <property type="component" value="Unassembled WGS sequence"/>
</dbReference>
<dbReference type="Gene3D" id="3.40.50.720">
    <property type="entry name" value="NAD(P)-binding Rossmann-like Domain"/>
    <property type="match status" value="1"/>
</dbReference>
<dbReference type="RefSeq" id="WP_066721240.1">
    <property type="nucleotide sequence ID" value="NZ_JBHSLU010000009.1"/>
</dbReference>
<evidence type="ECO:0000256" key="5">
    <source>
        <dbReference type="ARBA" id="ARBA00023002"/>
    </source>
</evidence>
<dbReference type="InterPro" id="IPR029045">
    <property type="entry name" value="ClpP/crotonase-like_dom_sf"/>
</dbReference>
<organism evidence="15 16">
    <name type="scientific">Bosea massiliensis</name>
    <dbReference type="NCBI Taxonomy" id="151419"/>
    <lineage>
        <taxon>Bacteria</taxon>
        <taxon>Pseudomonadati</taxon>
        <taxon>Pseudomonadota</taxon>
        <taxon>Alphaproteobacteria</taxon>
        <taxon>Hyphomicrobiales</taxon>
        <taxon>Boseaceae</taxon>
        <taxon>Bosea</taxon>
    </lineage>
</organism>
<evidence type="ECO:0000256" key="2">
    <source>
        <dbReference type="ARBA" id="ARBA00005005"/>
    </source>
</evidence>
<keyword evidence="10" id="KW-0456">Lyase</keyword>
<dbReference type="Gene3D" id="3.90.226.10">
    <property type="entry name" value="2-enoyl-CoA Hydratase, Chain A, domain 1"/>
    <property type="match status" value="1"/>
</dbReference>
<keyword evidence="5" id="KW-0560">Oxidoreductase</keyword>
<evidence type="ECO:0000256" key="3">
    <source>
        <dbReference type="ARBA" id="ARBA00022832"/>
    </source>
</evidence>
<comment type="catalytic activity">
    <reaction evidence="12">
        <text>a (3S)-3-hydroxyacyl-CoA + NAD(+) = a 3-oxoacyl-CoA + NADH + H(+)</text>
        <dbReference type="Rhea" id="RHEA:22432"/>
        <dbReference type="ChEBI" id="CHEBI:15378"/>
        <dbReference type="ChEBI" id="CHEBI:57318"/>
        <dbReference type="ChEBI" id="CHEBI:57540"/>
        <dbReference type="ChEBI" id="CHEBI:57945"/>
        <dbReference type="ChEBI" id="CHEBI:90726"/>
        <dbReference type="EC" id="1.1.1.35"/>
    </reaction>
</comment>
<keyword evidence="7" id="KW-0443">Lipid metabolism</keyword>
<dbReference type="InterPro" id="IPR001753">
    <property type="entry name" value="Enoyl-CoA_hydra/iso"/>
</dbReference>
<evidence type="ECO:0000256" key="1">
    <source>
        <dbReference type="ARBA" id="ARBA00004275"/>
    </source>
</evidence>
<dbReference type="PANTHER" id="PTHR23309">
    <property type="entry name" value="3-HYDROXYACYL-COA DEHYROGENASE"/>
    <property type="match status" value="1"/>
</dbReference>
<dbReference type="InterPro" id="IPR006176">
    <property type="entry name" value="3-OHacyl-CoA_DH_NAD-bd"/>
</dbReference>
<keyword evidence="9" id="KW-0413">Isomerase</keyword>
<dbReference type="SUPFAM" id="SSF52096">
    <property type="entry name" value="ClpP/crotonase"/>
    <property type="match status" value="1"/>
</dbReference>
<dbReference type="InterPro" id="IPR036291">
    <property type="entry name" value="NAD(P)-bd_dom_sf"/>
</dbReference>
<feature type="domain" description="3-hydroxyacyl-CoA dehydrogenase C-terminal" evidence="13">
    <location>
        <begin position="477"/>
        <end position="562"/>
    </location>
</feature>
<evidence type="ECO:0000256" key="6">
    <source>
        <dbReference type="ARBA" id="ARBA00023027"/>
    </source>
</evidence>
<keyword evidence="4" id="KW-0442">Lipid degradation</keyword>